<dbReference type="Proteomes" id="UP000288805">
    <property type="component" value="Unassembled WGS sequence"/>
</dbReference>
<evidence type="ECO:0000313" key="1">
    <source>
        <dbReference type="EMBL" id="RVX09360.1"/>
    </source>
</evidence>
<proteinExistence type="predicted"/>
<sequence length="155" mass="17313">MIVAHWPPIFATLCPKFSGHVNKPLKGLRSFTFNSSFCFKASFRCYCIKNENPNKISSEGCVWLFCGIIPMNNELNFNSANPQLHGTNSNEGFSVLGSDIPWDSGSTWSTMAFYFFSLHIPFSFGGLSVVAQILHQPVIDPQTEVSEFLNLYGQC</sequence>
<dbReference type="AlphaFoldDB" id="A0A438JK92"/>
<dbReference type="EMBL" id="QGNW01000038">
    <property type="protein sequence ID" value="RVX09360.1"/>
    <property type="molecule type" value="Genomic_DNA"/>
</dbReference>
<name>A0A438JK92_VITVI</name>
<accession>A0A438JK92</accession>
<evidence type="ECO:0000313" key="2">
    <source>
        <dbReference type="Proteomes" id="UP000288805"/>
    </source>
</evidence>
<protein>
    <submittedName>
        <fullName evidence="1">Uncharacterized protein</fullName>
    </submittedName>
</protein>
<comment type="caution">
    <text evidence="1">The sequence shown here is derived from an EMBL/GenBank/DDBJ whole genome shotgun (WGS) entry which is preliminary data.</text>
</comment>
<gene>
    <name evidence="1" type="ORF">CK203_015234</name>
</gene>
<organism evidence="1 2">
    <name type="scientific">Vitis vinifera</name>
    <name type="common">Grape</name>
    <dbReference type="NCBI Taxonomy" id="29760"/>
    <lineage>
        <taxon>Eukaryota</taxon>
        <taxon>Viridiplantae</taxon>
        <taxon>Streptophyta</taxon>
        <taxon>Embryophyta</taxon>
        <taxon>Tracheophyta</taxon>
        <taxon>Spermatophyta</taxon>
        <taxon>Magnoliopsida</taxon>
        <taxon>eudicotyledons</taxon>
        <taxon>Gunneridae</taxon>
        <taxon>Pentapetalae</taxon>
        <taxon>rosids</taxon>
        <taxon>Vitales</taxon>
        <taxon>Vitaceae</taxon>
        <taxon>Viteae</taxon>
        <taxon>Vitis</taxon>
    </lineage>
</organism>
<reference evidence="1 2" key="1">
    <citation type="journal article" date="2018" name="PLoS Genet.">
        <title>Population sequencing reveals clonal diversity and ancestral inbreeding in the grapevine cultivar Chardonnay.</title>
        <authorList>
            <person name="Roach M.J."/>
            <person name="Johnson D.L."/>
            <person name="Bohlmann J."/>
            <person name="van Vuuren H.J."/>
            <person name="Jones S.J."/>
            <person name="Pretorius I.S."/>
            <person name="Schmidt S.A."/>
            <person name="Borneman A.R."/>
        </authorList>
    </citation>
    <scope>NUCLEOTIDE SEQUENCE [LARGE SCALE GENOMIC DNA]</scope>
    <source>
        <strain evidence="2">cv. Chardonnay</strain>
        <tissue evidence="1">Leaf</tissue>
    </source>
</reference>